<feature type="transmembrane region" description="Helical" evidence="7">
    <location>
        <begin position="181"/>
        <end position="200"/>
    </location>
</feature>
<comment type="subcellular location">
    <subcellularLocation>
        <location evidence="1">Membrane</location>
        <topology evidence="1">Multi-pass membrane protein</topology>
    </subcellularLocation>
</comment>
<dbReference type="Pfam" id="PF05140">
    <property type="entry name" value="ResB"/>
    <property type="match status" value="1"/>
</dbReference>
<evidence type="ECO:0000259" key="8">
    <source>
        <dbReference type="Pfam" id="PF05140"/>
    </source>
</evidence>
<dbReference type="EMBL" id="BAAAHE010000020">
    <property type="protein sequence ID" value="GAA0622395.1"/>
    <property type="molecule type" value="Genomic_DNA"/>
</dbReference>
<feature type="domain" description="ResB-like" evidence="8">
    <location>
        <begin position="33"/>
        <end position="511"/>
    </location>
</feature>
<dbReference type="PANTHER" id="PTHR31566:SF0">
    <property type="entry name" value="CYTOCHROME C BIOGENESIS PROTEIN CCS1, CHLOROPLASTIC"/>
    <property type="match status" value="1"/>
</dbReference>
<feature type="transmembrane region" description="Helical" evidence="7">
    <location>
        <begin position="90"/>
        <end position="108"/>
    </location>
</feature>
<keyword evidence="3" id="KW-0201">Cytochrome c-type biogenesis</keyword>
<gene>
    <name evidence="9" type="ORF">GCM10009547_26590</name>
</gene>
<feature type="compositionally biased region" description="Low complexity" evidence="6">
    <location>
        <begin position="521"/>
        <end position="534"/>
    </location>
</feature>
<dbReference type="PANTHER" id="PTHR31566">
    <property type="entry name" value="CYTOCHROME C BIOGENESIS PROTEIN CCS1, CHLOROPLASTIC"/>
    <property type="match status" value="1"/>
</dbReference>
<evidence type="ECO:0000313" key="10">
    <source>
        <dbReference type="Proteomes" id="UP001500957"/>
    </source>
</evidence>
<comment type="caution">
    <text evidence="9">The sequence shown here is derived from an EMBL/GenBank/DDBJ whole genome shotgun (WGS) entry which is preliminary data.</text>
</comment>
<feature type="region of interest" description="Disordered" evidence="6">
    <location>
        <begin position="521"/>
        <end position="550"/>
    </location>
</feature>
<dbReference type="InterPro" id="IPR007816">
    <property type="entry name" value="ResB-like_domain"/>
</dbReference>
<name>A0ABN1GX69_9ACTN</name>
<accession>A0ABN1GX69</accession>
<evidence type="ECO:0000256" key="4">
    <source>
        <dbReference type="ARBA" id="ARBA00022989"/>
    </source>
</evidence>
<evidence type="ECO:0000256" key="1">
    <source>
        <dbReference type="ARBA" id="ARBA00004141"/>
    </source>
</evidence>
<feature type="transmembrane region" description="Helical" evidence="7">
    <location>
        <begin position="36"/>
        <end position="53"/>
    </location>
</feature>
<evidence type="ECO:0000256" key="6">
    <source>
        <dbReference type="SAM" id="MobiDB-lite"/>
    </source>
</evidence>
<evidence type="ECO:0000256" key="3">
    <source>
        <dbReference type="ARBA" id="ARBA00022748"/>
    </source>
</evidence>
<keyword evidence="5 7" id="KW-0472">Membrane</keyword>
<evidence type="ECO:0000256" key="2">
    <source>
        <dbReference type="ARBA" id="ARBA00022692"/>
    </source>
</evidence>
<keyword evidence="4 7" id="KW-1133">Transmembrane helix</keyword>
<dbReference type="Proteomes" id="UP001500957">
    <property type="component" value="Unassembled WGS sequence"/>
</dbReference>
<evidence type="ECO:0000256" key="7">
    <source>
        <dbReference type="SAM" id="Phobius"/>
    </source>
</evidence>
<proteinExistence type="predicted"/>
<sequence length="550" mass="58955">MTVTDSDVDAAPVPPPLGPIGMARWAWRQLTSMRTALLLLFLLAVAAIPGSLVPQKGVDPVAVADFRNRHPELSKWYDKLSLFEVFSSPWFSAVYILLMISLIGCLVPRSKVYLKAVRARPPATPRNLNRLPEHAEIVVDDEPDVALEKATAALRRGRFRVQAYENSVSAERGYLRDTGNLVFHLSLVVVLVGIAVGHLYGMRGSALVVEGEGFANTVTQYDNLRTGGRFDVDDLPPFAITLEDFSARYEETGSQRGAAREFEARVSIRDEPGAAPRAESIRVNHPLKLGGSKVFLGPHGYAPVVTVRDGQGDLVFSGAVPFLPVDPVGLSSRGVVKVPDAAPTQLGFQGFFLPTAAFDLDLGPFSTFPAPRLPRLVLNVWSGDLGLDDGVPQSVYRLDTTDMEQVRTNSREDAPPFTQSLAVGDTMKVPGGLGSITFEGYREWVVLQIAEDPGRAPALAGGALALAGLLASLFVRPRRVWVRARRDEAGRTVVEVAALARSEGPDLAADVERVRAALAADSTGSAADDSAAVDSAEKPAGPADPAAARE</sequence>
<keyword evidence="2 7" id="KW-0812">Transmembrane</keyword>
<reference evidence="9 10" key="1">
    <citation type="journal article" date="2019" name="Int. J. Syst. Evol. Microbiol.">
        <title>The Global Catalogue of Microorganisms (GCM) 10K type strain sequencing project: providing services to taxonomists for standard genome sequencing and annotation.</title>
        <authorList>
            <consortium name="The Broad Institute Genomics Platform"/>
            <consortium name="The Broad Institute Genome Sequencing Center for Infectious Disease"/>
            <person name="Wu L."/>
            <person name="Ma J."/>
        </authorList>
    </citation>
    <scope>NUCLEOTIDE SEQUENCE [LARGE SCALE GENOMIC DNA]</scope>
    <source>
        <strain evidence="9 10">JCM 10671</strain>
    </source>
</reference>
<dbReference type="RefSeq" id="WP_344605456.1">
    <property type="nucleotide sequence ID" value="NZ_BAAAHE010000020.1"/>
</dbReference>
<feature type="transmembrane region" description="Helical" evidence="7">
    <location>
        <begin position="456"/>
        <end position="475"/>
    </location>
</feature>
<dbReference type="InterPro" id="IPR023494">
    <property type="entry name" value="Cyt_c_bgen_Ccs1/CcsB/ResB"/>
</dbReference>
<keyword evidence="10" id="KW-1185">Reference proteome</keyword>
<evidence type="ECO:0000256" key="5">
    <source>
        <dbReference type="ARBA" id="ARBA00023136"/>
    </source>
</evidence>
<protein>
    <submittedName>
        <fullName evidence="9">Cytochrome c biogenesis protein ResB</fullName>
    </submittedName>
</protein>
<evidence type="ECO:0000313" key="9">
    <source>
        <dbReference type="EMBL" id="GAA0622395.1"/>
    </source>
</evidence>
<organism evidence="9 10">
    <name type="scientific">Sporichthya brevicatena</name>
    <dbReference type="NCBI Taxonomy" id="171442"/>
    <lineage>
        <taxon>Bacteria</taxon>
        <taxon>Bacillati</taxon>
        <taxon>Actinomycetota</taxon>
        <taxon>Actinomycetes</taxon>
        <taxon>Sporichthyales</taxon>
        <taxon>Sporichthyaceae</taxon>
        <taxon>Sporichthya</taxon>
    </lineage>
</organism>